<protein>
    <submittedName>
        <fullName evidence="2">Uncharacterized protein</fullName>
    </submittedName>
</protein>
<feature type="region of interest" description="Disordered" evidence="1">
    <location>
        <begin position="486"/>
        <end position="519"/>
    </location>
</feature>
<name>A0A3N4I7M2_ASCIM</name>
<dbReference type="EMBL" id="ML119679">
    <property type="protein sequence ID" value="RPA81477.1"/>
    <property type="molecule type" value="Genomic_DNA"/>
</dbReference>
<reference evidence="2 3" key="1">
    <citation type="journal article" date="2018" name="Nat. Ecol. Evol.">
        <title>Pezizomycetes genomes reveal the molecular basis of ectomycorrhizal truffle lifestyle.</title>
        <authorList>
            <person name="Murat C."/>
            <person name="Payen T."/>
            <person name="Noel B."/>
            <person name="Kuo A."/>
            <person name="Morin E."/>
            <person name="Chen J."/>
            <person name="Kohler A."/>
            <person name="Krizsan K."/>
            <person name="Balestrini R."/>
            <person name="Da Silva C."/>
            <person name="Montanini B."/>
            <person name="Hainaut M."/>
            <person name="Levati E."/>
            <person name="Barry K.W."/>
            <person name="Belfiori B."/>
            <person name="Cichocki N."/>
            <person name="Clum A."/>
            <person name="Dockter R.B."/>
            <person name="Fauchery L."/>
            <person name="Guy J."/>
            <person name="Iotti M."/>
            <person name="Le Tacon F."/>
            <person name="Lindquist E.A."/>
            <person name="Lipzen A."/>
            <person name="Malagnac F."/>
            <person name="Mello A."/>
            <person name="Molinier V."/>
            <person name="Miyauchi S."/>
            <person name="Poulain J."/>
            <person name="Riccioni C."/>
            <person name="Rubini A."/>
            <person name="Sitrit Y."/>
            <person name="Splivallo R."/>
            <person name="Traeger S."/>
            <person name="Wang M."/>
            <person name="Zifcakova L."/>
            <person name="Wipf D."/>
            <person name="Zambonelli A."/>
            <person name="Paolocci F."/>
            <person name="Nowrousian M."/>
            <person name="Ottonello S."/>
            <person name="Baldrian P."/>
            <person name="Spatafora J.W."/>
            <person name="Henrissat B."/>
            <person name="Nagy L.G."/>
            <person name="Aury J.M."/>
            <person name="Wincker P."/>
            <person name="Grigoriev I.V."/>
            <person name="Bonfante P."/>
            <person name="Martin F.M."/>
        </authorList>
    </citation>
    <scope>NUCLEOTIDE SEQUENCE [LARGE SCALE GENOMIC DNA]</scope>
    <source>
        <strain evidence="2 3">RN42</strain>
    </source>
</reference>
<feature type="region of interest" description="Disordered" evidence="1">
    <location>
        <begin position="773"/>
        <end position="796"/>
    </location>
</feature>
<gene>
    <name evidence="2" type="ORF">BJ508DRAFT_306513</name>
</gene>
<feature type="compositionally biased region" description="Basic and acidic residues" evidence="1">
    <location>
        <begin position="486"/>
        <end position="510"/>
    </location>
</feature>
<sequence length="796" mass="91155">MTETVNVAASFPVSLSPNNNREWMEWAYSHDYILTAVGEVVLFLVLPRKLQNFEALISASKRASFRLASFIRRTTWASPAPIALFCSPLQTSQSSPPNDNCPGLISRPPFFTRKHPSALYRDAGNFRTFFSPHRSINEECHEGLERHSRPQTLQLFERKDINGIAHDCFSRRLSTNMDKFTEAIPASILLDLFSTESVLQTVPTITPAVSPTEVIGTETQVGEYVYRNWNMAFVEHSAVFAMLLNGLFRADTLEQRQEAFRIFNLYTFSESGRKLQRQLLRAATILKRPGSRPLINLDVVNAFSRAVFEKVDLHYLRQLGILSDDNHELWTLTKAEQSQFNDKREISSLEKYAQDLNLDPGDTHEGIMAMKWLQEASICINDGLFDASEDLSWMFMTYYFLYARFVLRLYQKALDGCIRMRFPSRGRRTQATKPKLENATEYNRGLRCLCELAFKLWLLSHKSPLLERIVMLSLGKIRIGEIEQEANKRQRRDQNRARKQAAEDKDKEPEESVEGNEDAWYSDENDTFKEAESYEHPSSKPSYFDTDYRSNRKFLNILKSFLSQEQITKAARFLKWLKDVSYFYDIIRNWYALADSGTKPTATDISFTILRCPAPNVEEDISWEATIREVSYDLGFTAGKEALLYFLTESGIHKLNSSYSGCCHGEAQLAAARHASHNPASSTSECVAAIADEFKSTPPLIASSKRCCHVCHYILRKLGYQVLEGSYQLHSYVLPTMLNVDIAQEVLGYYQGELKRLMGEMIQIHAARRLRPACPSDPDEEEEEVLPFGRNGPFRH</sequence>
<dbReference type="Proteomes" id="UP000275078">
    <property type="component" value="Unassembled WGS sequence"/>
</dbReference>
<evidence type="ECO:0000313" key="3">
    <source>
        <dbReference type="Proteomes" id="UP000275078"/>
    </source>
</evidence>
<organism evidence="2 3">
    <name type="scientific">Ascobolus immersus RN42</name>
    <dbReference type="NCBI Taxonomy" id="1160509"/>
    <lineage>
        <taxon>Eukaryota</taxon>
        <taxon>Fungi</taxon>
        <taxon>Dikarya</taxon>
        <taxon>Ascomycota</taxon>
        <taxon>Pezizomycotina</taxon>
        <taxon>Pezizomycetes</taxon>
        <taxon>Pezizales</taxon>
        <taxon>Ascobolaceae</taxon>
        <taxon>Ascobolus</taxon>
    </lineage>
</organism>
<accession>A0A3N4I7M2</accession>
<keyword evidence="3" id="KW-1185">Reference proteome</keyword>
<dbReference type="AlphaFoldDB" id="A0A3N4I7M2"/>
<evidence type="ECO:0000313" key="2">
    <source>
        <dbReference type="EMBL" id="RPA81477.1"/>
    </source>
</evidence>
<proteinExistence type="predicted"/>
<evidence type="ECO:0000256" key="1">
    <source>
        <dbReference type="SAM" id="MobiDB-lite"/>
    </source>
</evidence>